<comment type="subcellular location">
    <subcellularLocation>
        <location evidence="1">Membrane</location>
        <topology evidence="1">Multi-pass membrane protein</topology>
    </subcellularLocation>
</comment>
<reference evidence="7" key="1">
    <citation type="submission" date="2003-08" db="EMBL/GenBank/DDBJ databases">
        <authorList>
            <person name="Birren B."/>
            <person name="Nusbaum C."/>
            <person name="Abebe A."/>
            <person name="Abouelleil A."/>
            <person name="Adekoya E."/>
            <person name="Ait-zahra M."/>
            <person name="Allen N."/>
            <person name="Allen T."/>
            <person name="An P."/>
            <person name="Anderson M."/>
            <person name="Anderson S."/>
            <person name="Arachchi H."/>
            <person name="Armbruster J."/>
            <person name="Bachantsang P."/>
            <person name="Baldwin J."/>
            <person name="Barry A."/>
            <person name="Bayul T."/>
            <person name="Blitshsteyn B."/>
            <person name="Bloom T."/>
            <person name="Blye J."/>
            <person name="Boguslavskiy L."/>
            <person name="Borowsky M."/>
            <person name="Boukhgalter B."/>
            <person name="Brunache A."/>
            <person name="Butler J."/>
            <person name="Calixte N."/>
            <person name="Calvo S."/>
            <person name="Camarata J."/>
            <person name="Campo K."/>
            <person name="Chang J."/>
            <person name="Cheshatsang Y."/>
            <person name="Citroen M."/>
            <person name="Collymore A."/>
            <person name="Considine T."/>
            <person name="Cook A."/>
            <person name="Cooke P."/>
            <person name="Corum B."/>
            <person name="Cuomo C."/>
            <person name="David R."/>
            <person name="Dawoe T."/>
            <person name="Degray S."/>
            <person name="Dodge S."/>
            <person name="Dooley K."/>
            <person name="Dorje P."/>
            <person name="Dorjee K."/>
            <person name="Dorris L."/>
            <person name="Duffey N."/>
            <person name="Dupes A."/>
            <person name="Elkins T."/>
            <person name="Engels R."/>
            <person name="Erickson J."/>
            <person name="Farina A."/>
            <person name="Faro S."/>
            <person name="Ferreira P."/>
            <person name="Fischer H."/>
            <person name="Fitzgerald M."/>
            <person name="Foley K."/>
            <person name="Gage D."/>
            <person name="Galagan J."/>
            <person name="Gearin G."/>
            <person name="Gnerre S."/>
            <person name="Gnirke A."/>
            <person name="Goyette A."/>
            <person name="Graham J."/>
            <person name="Grandbois E."/>
            <person name="Gyaltsen K."/>
            <person name="Hafez N."/>
            <person name="Hagopian D."/>
            <person name="Hagos B."/>
            <person name="Hall J."/>
            <person name="Hatcher B."/>
            <person name="Heller A."/>
            <person name="Higgins H."/>
            <person name="Honan T."/>
            <person name="Horn A."/>
            <person name="Houde N."/>
            <person name="Hughes L."/>
            <person name="Hulme W."/>
            <person name="Husby E."/>
            <person name="Iliev I."/>
            <person name="Jaffe D."/>
            <person name="Jones C."/>
            <person name="Kamal M."/>
            <person name="Kamat A."/>
            <person name="Kamvysselis M."/>
            <person name="Karlsson E."/>
            <person name="Kells C."/>
            <person name="Kieu A."/>
            <person name="Kisner P."/>
            <person name="Kodira C."/>
            <person name="Kulbokas E."/>
            <person name="Labutti K."/>
            <person name="Lama D."/>
            <person name="Landers T."/>
            <person name="Leger J."/>
            <person name="Levine S."/>
            <person name="Lewis D."/>
            <person name="Lewis T."/>
            <person name="Lindblad-toh K."/>
            <person name="Liu X."/>
            <person name="Lokyitsang T."/>
            <person name="Lokyitsang Y."/>
            <person name="Lucien O."/>
            <person name="Lui A."/>
            <person name="Ma L.J."/>
            <person name="Mabbitt R."/>
            <person name="Macdonald J."/>
            <person name="Maclean C."/>
            <person name="Major J."/>
            <person name="Manning J."/>
            <person name="Marabella R."/>
            <person name="Maru K."/>
            <person name="Matthews C."/>
            <person name="Mauceli E."/>
            <person name="Mccarthy M."/>
            <person name="Mcdonough S."/>
            <person name="Mcghee T."/>
            <person name="Meldrim J."/>
            <person name="Meneus L."/>
            <person name="Mesirov J."/>
            <person name="Mihalev A."/>
            <person name="Mihova T."/>
            <person name="Mikkelsen T."/>
            <person name="Mlenga V."/>
            <person name="Moru K."/>
            <person name="Mozes J."/>
            <person name="Mulrain L."/>
            <person name="Munson G."/>
            <person name="Naylor J."/>
            <person name="Newes C."/>
            <person name="Nguyen C."/>
            <person name="Nguyen N."/>
            <person name="Nguyen T."/>
            <person name="Nicol R."/>
            <person name="Nielsen C."/>
            <person name="Nizzari M."/>
            <person name="Norbu C."/>
            <person name="Norbu N."/>
            <person name="O'donnell P."/>
            <person name="Okoawo O."/>
            <person name="O'leary S."/>
            <person name="Omotosho B."/>
            <person name="O'neill K."/>
            <person name="Osman S."/>
            <person name="Parker S."/>
            <person name="Perrin D."/>
            <person name="Phunkhang P."/>
            <person name="Piqani B."/>
            <person name="Purcell S."/>
            <person name="Rachupka T."/>
            <person name="Ramasamy U."/>
            <person name="Rameau R."/>
            <person name="Ray V."/>
            <person name="Raymond C."/>
            <person name="Retta R."/>
            <person name="Richardson S."/>
            <person name="Rise C."/>
            <person name="Rodriguez J."/>
            <person name="Rogers J."/>
            <person name="Rogov P."/>
            <person name="Rutman M."/>
            <person name="Schupbach R."/>
            <person name="Seaman C."/>
            <person name="Settipalli S."/>
            <person name="Sharpe T."/>
            <person name="Sheridan J."/>
            <person name="Sherpa N."/>
            <person name="Shi J."/>
            <person name="Smirnov S."/>
            <person name="Smith C."/>
            <person name="Sougnez C."/>
            <person name="Spencer B."/>
            <person name="Stalker J."/>
            <person name="Stange-thomann N."/>
            <person name="Stavropoulos S."/>
            <person name="Stetson K."/>
            <person name="Stone C."/>
            <person name="Stone S."/>
            <person name="Stubbs M."/>
            <person name="Talamas J."/>
            <person name="Tchuinga P."/>
            <person name="Tenzing P."/>
            <person name="Tesfaye S."/>
            <person name="Theodore J."/>
            <person name="Thoulutsang Y."/>
            <person name="Topham K."/>
            <person name="Towey S."/>
            <person name="Tsamla T."/>
            <person name="Tsomo N."/>
            <person name="Vallee D."/>
            <person name="Vassiliev H."/>
            <person name="Venkataraman V."/>
            <person name="Vinson J."/>
            <person name="Vo A."/>
            <person name="Wade C."/>
            <person name="Wang S."/>
            <person name="Wangchuk T."/>
            <person name="Wangdi T."/>
            <person name="Whittaker C."/>
            <person name="Wilkinson J."/>
            <person name="Wu Y."/>
            <person name="Wyman D."/>
            <person name="Yadav S."/>
            <person name="Yang S."/>
            <person name="Yang X."/>
            <person name="Yeager S."/>
            <person name="Yee E."/>
            <person name="Young G."/>
            <person name="Zainoun J."/>
            <person name="Zembeck L."/>
            <person name="Zimmer A."/>
            <person name="Zody M."/>
            <person name="Lander E."/>
        </authorList>
    </citation>
    <scope>NUCLEOTIDE SEQUENCE [LARGE SCALE GENOMIC DNA]</scope>
</reference>
<evidence type="ECO:0008006" key="8">
    <source>
        <dbReference type="Google" id="ProtNLM"/>
    </source>
</evidence>
<dbReference type="AlphaFoldDB" id="H2YBV0"/>
<sequence>ACAASILVAEIFRLTVNQAIDKCRLGHRNSSFLPRFSEIFNSSISAFSYIASTFEKGLLLTVGLRKGFFLVTLILGVLFSYTFARSEPTPIYPLVKHWRLIRLGFLESSHPTNPRKGFVTSSIRSAVTYFKLGWCNLLGQALGLFGAVTWVKYFWDGWLTTHHVSKLATLDECADCQNATVIEAFLIETGLTYMFMVLFHFIDQTIQPQDGAGNPLRSEFMCNVLKNLVGLIAMHFFIDVTGSFANPYLAYAVQRHCLVDVTKAAIFSFVYVIGPFVGTLAYLMRPPKYWRRPKLNRSV</sequence>
<feature type="transmembrane region" description="Helical" evidence="5">
    <location>
        <begin position="265"/>
        <end position="284"/>
    </location>
</feature>
<feature type="transmembrane region" description="Helical" evidence="5">
    <location>
        <begin position="224"/>
        <end position="245"/>
    </location>
</feature>
<dbReference type="GO" id="GO:0016020">
    <property type="term" value="C:membrane"/>
    <property type="evidence" value="ECO:0007669"/>
    <property type="project" value="UniProtKB-SubCell"/>
</dbReference>
<evidence type="ECO:0000256" key="3">
    <source>
        <dbReference type="ARBA" id="ARBA00022989"/>
    </source>
</evidence>
<reference evidence="6" key="3">
    <citation type="submission" date="2025-09" db="UniProtKB">
        <authorList>
            <consortium name="Ensembl"/>
        </authorList>
    </citation>
    <scope>IDENTIFICATION</scope>
</reference>
<keyword evidence="4 5" id="KW-0472">Membrane</keyword>
<accession>H2YBV0</accession>
<keyword evidence="3 5" id="KW-1133">Transmembrane helix</keyword>
<dbReference type="Ensembl" id="ENSCSAVT00000002842.1">
    <property type="protein sequence ID" value="ENSCSAVP00000002798.1"/>
    <property type="gene ID" value="ENSCSAVG00000001661.1"/>
</dbReference>
<dbReference type="InterPro" id="IPR023271">
    <property type="entry name" value="Aquaporin-like"/>
</dbReference>
<evidence type="ECO:0000313" key="7">
    <source>
        <dbReference type="Proteomes" id="UP000007875"/>
    </source>
</evidence>
<keyword evidence="2 5" id="KW-0812">Transmembrane</keyword>
<feature type="transmembrane region" description="Helical" evidence="5">
    <location>
        <begin position="67"/>
        <end position="84"/>
    </location>
</feature>
<dbReference type="Proteomes" id="UP000007875">
    <property type="component" value="Unassembled WGS sequence"/>
</dbReference>
<evidence type="ECO:0000256" key="5">
    <source>
        <dbReference type="SAM" id="Phobius"/>
    </source>
</evidence>
<evidence type="ECO:0000256" key="2">
    <source>
        <dbReference type="ARBA" id="ARBA00022692"/>
    </source>
</evidence>
<name>H2YBV0_CIOSA</name>
<keyword evidence="7" id="KW-1185">Reference proteome</keyword>
<organism evidence="6 7">
    <name type="scientific">Ciona savignyi</name>
    <name type="common">Pacific transparent sea squirt</name>
    <dbReference type="NCBI Taxonomy" id="51511"/>
    <lineage>
        <taxon>Eukaryota</taxon>
        <taxon>Metazoa</taxon>
        <taxon>Chordata</taxon>
        <taxon>Tunicata</taxon>
        <taxon>Ascidiacea</taxon>
        <taxon>Phlebobranchia</taxon>
        <taxon>Cionidae</taxon>
        <taxon>Ciona</taxon>
    </lineage>
</organism>
<reference evidence="6" key="2">
    <citation type="submission" date="2025-08" db="UniProtKB">
        <authorList>
            <consortium name="Ensembl"/>
        </authorList>
    </citation>
    <scope>IDENTIFICATION</scope>
</reference>
<evidence type="ECO:0000313" key="6">
    <source>
        <dbReference type="Ensembl" id="ENSCSAVP00000002798.1"/>
    </source>
</evidence>
<dbReference type="GeneTree" id="ENSGT00390000004355"/>
<dbReference type="SUPFAM" id="SSF81338">
    <property type="entry name" value="Aquaporin-like"/>
    <property type="match status" value="1"/>
</dbReference>
<dbReference type="HOGENOM" id="CLU_932341_0_0_1"/>
<proteinExistence type="predicted"/>
<dbReference type="InParanoid" id="H2YBV0"/>
<protein>
    <recommendedName>
        <fullName evidence="8">Aquaporin</fullName>
    </recommendedName>
</protein>
<evidence type="ECO:0000256" key="1">
    <source>
        <dbReference type="ARBA" id="ARBA00004141"/>
    </source>
</evidence>
<evidence type="ECO:0000256" key="4">
    <source>
        <dbReference type="ARBA" id="ARBA00023136"/>
    </source>
</evidence>